<dbReference type="PANTHER" id="PTHR48109:SF1">
    <property type="entry name" value="DIHYDROOROTATE DEHYDROGENASE (FUMARATE)"/>
    <property type="match status" value="1"/>
</dbReference>
<comment type="catalytic activity">
    <reaction evidence="9">
        <text>(S)-dihydroorotate + A = orotate + AH2</text>
        <dbReference type="Rhea" id="RHEA:18073"/>
        <dbReference type="ChEBI" id="CHEBI:13193"/>
        <dbReference type="ChEBI" id="CHEBI:17499"/>
        <dbReference type="ChEBI" id="CHEBI:30839"/>
        <dbReference type="ChEBI" id="CHEBI:30864"/>
    </reaction>
</comment>
<comment type="subcellular location">
    <subcellularLocation>
        <location evidence="1 9">Cytoplasm</location>
    </subcellularLocation>
</comment>
<feature type="binding site" evidence="9">
    <location>
        <begin position="68"/>
        <end position="72"/>
    </location>
    <ligand>
        <name>substrate</name>
    </ligand>
</feature>
<evidence type="ECO:0000256" key="7">
    <source>
        <dbReference type="ARBA" id="ARBA00022975"/>
    </source>
</evidence>
<feature type="binding site" evidence="9">
    <location>
        <begin position="261"/>
        <end position="262"/>
    </location>
    <ligand>
        <name>FMN</name>
        <dbReference type="ChEBI" id="CHEBI:58210"/>
    </ligand>
</feature>
<feature type="binding site" evidence="9">
    <location>
        <position position="44"/>
    </location>
    <ligand>
        <name>substrate</name>
    </ligand>
</feature>
<dbReference type="EC" id="1.3.-.-" evidence="9"/>
<evidence type="ECO:0000256" key="5">
    <source>
        <dbReference type="ARBA" id="ARBA00022630"/>
    </source>
</evidence>
<evidence type="ECO:0000259" key="10">
    <source>
        <dbReference type="Pfam" id="PF01180"/>
    </source>
</evidence>
<dbReference type="GO" id="GO:0005737">
    <property type="term" value="C:cytoplasm"/>
    <property type="evidence" value="ECO:0007669"/>
    <property type="project" value="UniProtKB-SubCell"/>
</dbReference>
<feature type="binding site" evidence="9">
    <location>
        <position position="213"/>
    </location>
    <ligand>
        <name>FMN</name>
        <dbReference type="ChEBI" id="CHEBI:58210"/>
    </ligand>
</feature>
<dbReference type="InterPro" id="IPR050074">
    <property type="entry name" value="DHO_dehydrogenase"/>
</dbReference>
<feature type="binding site" evidence="9">
    <location>
        <position position="20"/>
    </location>
    <ligand>
        <name>FMN</name>
        <dbReference type="ChEBI" id="CHEBI:58210"/>
    </ligand>
</feature>
<dbReference type="InterPro" id="IPR013785">
    <property type="entry name" value="Aldolase_TIM"/>
</dbReference>
<evidence type="ECO:0000256" key="3">
    <source>
        <dbReference type="ARBA" id="ARBA00008008"/>
    </source>
</evidence>
<comment type="similarity">
    <text evidence="3 9">Belongs to the dihydroorotate dehydrogenase family. Type 1 subfamily.</text>
</comment>
<feature type="binding site" evidence="9">
    <location>
        <begin position="44"/>
        <end position="45"/>
    </location>
    <ligand>
        <name>FMN</name>
        <dbReference type="ChEBI" id="CHEBI:58210"/>
    </ligand>
</feature>
<feature type="binding site" evidence="9">
    <location>
        <begin position="239"/>
        <end position="240"/>
    </location>
    <ligand>
        <name>FMN</name>
        <dbReference type="ChEBI" id="CHEBI:58210"/>
    </ligand>
</feature>
<keyword evidence="4 9" id="KW-0963">Cytoplasm</keyword>
<comment type="pathway">
    <text evidence="2 9">Pyrimidine metabolism; UMP biosynthesis via de novo pathway.</text>
</comment>
<dbReference type="InterPro" id="IPR024920">
    <property type="entry name" value="Dihydroorotate_DH_1"/>
</dbReference>
<accession>A0A977KA47</accession>
<dbReference type="Gene3D" id="3.20.20.70">
    <property type="entry name" value="Aldolase class I"/>
    <property type="match status" value="1"/>
</dbReference>
<dbReference type="NCBIfam" id="NF041011">
    <property type="entry name" value="dihydoor_dh_Arch"/>
    <property type="match status" value="1"/>
</dbReference>
<keyword evidence="7 9" id="KW-0665">Pyrimidine biosynthesis</keyword>
<evidence type="ECO:0000256" key="8">
    <source>
        <dbReference type="ARBA" id="ARBA00023002"/>
    </source>
</evidence>
<keyword evidence="5 9" id="KW-0285">Flavoprotein</keyword>
<feature type="active site" description="Nucleophile" evidence="9">
    <location>
        <position position="127"/>
    </location>
</feature>
<comment type="cofactor">
    <cofactor evidence="9">
        <name>FMN</name>
        <dbReference type="ChEBI" id="CHEBI:58210"/>
    </cofactor>
    <text evidence="9">Binds 1 FMN per subunit.</text>
</comment>
<reference evidence="11" key="1">
    <citation type="submission" date="2013-11" db="EMBL/GenBank/DDBJ databases">
        <title>Comparative genomics of Ignicoccus.</title>
        <authorList>
            <person name="Podar M."/>
        </authorList>
    </citation>
    <scope>NUCLEOTIDE SEQUENCE</scope>
    <source>
        <strain evidence="11">DSM 13166</strain>
    </source>
</reference>
<dbReference type="NCBIfam" id="TIGR01037">
    <property type="entry name" value="pyrD_sub1_fam"/>
    <property type="match status" value="1"/>
</dbReference>
<sequence length="301" mass="31508">MDLSVDVGGLKLSNPLMQASGILGGDPQALELVAKSGVGALVTKTITIEPRKGYDPPIVVQTDCGLVNAVGLSNPGKGAIRELVEVGKKYNLPVIVSIAGKDEEEFSELAWEAEDSGASAIELNLSCPHAKGLGLELGMDINMVKNVVEAVSTTTSIPVFAKLGLVDRLVETASKALEAGASGLTLINTVRAMVIDIDAMMPVLSNKVGGLSGRAIKPIAVRAIYDVYKETRAPIIGVGGIYSWKDAVEMILAGASALQIGSALVEKGTKVFTEVRAGISWWLYSHGFKSLREAVGLAHSK</sequence>
<dbReference type="NCBIfam" id="NF005574">
    <property type="entry name" value="PRK07259.1"/>
    <property type="match status" value="1"/>
</dbReference>
<keyword evidence="6 9" id="KW-0288">FMN</keyword>
<dbReference type="GO" id="GO:0044205">
    <property type="term" value="P:'de novo' UMP biosynthetic process"/>
    <property type="evidence" value="ECO:0007669"/>
    <property type="project" value="UniProtKB-UniRule"/>
</dbReference>
<protein>
    <recommendedName>
        <fullName evidence="9">Dihydroorotate dehydrogenase</fullName>
        <shortName evidence="9">DHOD</shortName>
        <shortName evidence="9">DHODase</shortName>
        <shortName evidence="9">DHOdehase</shortName>
        <ecNumber evidence="9">1.3.-.-</ecNumber>
    </recommendedName>
</protein>
<dbReference type="GO" id="GO:0006207">
    <property type="term" value="P:'de novo' pyrimidine nucleobase biosynthetic process"/>
    <property type="evidence" value="ECO:0007669"/>
    <property type="project" value="InterPro"/>
</dbReference>
<dbReference type="InterPro" id="IPR053488">
    <property type="entry name" value="DHODH_Type1"/>
</dbReference>
<evidence type="ECO:0000313" key="11">
    <source>
        <dbReference type="EMBL" id="UXD21867.1"/>
    </source>
</evidence>
<organism evidence="11 12">
    <name type="scientific">Ignicoccus pacificus DSM 13166</name>
    <dbReference type="NCBI Taxonomy" id="940294"/>
    <lineage>
        <taxon>Archaea</taxon>
        <taxon>Thermoproteota</taxon>
        <taxon>Thermoprotei</taxon>
        <taxon>Desulfurococcales</taxon>
        <taxon>Desulfurococcaceae</taxon>
        <taxon>Ignicoccus</taxon>
    </lineage>
</organism>
<evidence type="ECO:0000256" key="2">
    <source>
        <dbReference type="ARBA" id="ARBA00004725"/>
    </source>
</evidence>
<dbReference type="PROSITE" id="PS00912">
    <property type="entry name" value="DHODEHASE_2"/>
    <property type="match status" value="1"/>
</dbReference>
<evidence type="ECO:0000313" key="12">
    <source>
        <dbReference type="Proteomes" id="UP001063698"/>
    </source>
</evidence>
<dbReference type="SUPFAM" id="SSF51395">
    <property type="entry name" value="FMN-linked oxidoreductases"/>
    <property type="match status" value="1"/>
</dbReference>
<proteinExistence type="inferred from homology"/>
<dbReference type="InterPro" id="IPR001295">
    <property type="entry name" value="Dihydroorotate_DH_CS"/>
</dbReference>
<dbReference type="FunFam" id="3.20.20.70:FF:000027">
    <property type="entry name" value="Dihydropyrimidine dehydrogenase [NADP(+)]"/>
    <property type="match status" value="1"/>
</dbReference>
<dbReference type="Pfam" id="PF01180">
    <property type="entry name" value="DHO_dh"/>
    <property type="match status" value="1"/>
</dbReference>
<dbReference type="InterPro" id="IPR012135">
    <property type="entry name" value="Dihydroorotate_DH_1_2"/>
</dbReference>
<dbReference type="GO" id="GO:0004152">
    <property type="term" value="F:dihydroorotate dehydrogenase activity"/>
    <property type="evidence" value="ECO:0007669"/>
    <property type="project" value="UniProtKB-UniRule"/>
</dbReference>
<comment type="caution">
    <text evidence="9">Lacks conserved residue(s) required for the propagation of feature annotation.</text>
</comment>
<dbReference type="InterPro" id="IPR005720">
    <property type="entry name" value="Dihydroorotate_DH_cat"/>
</dbReference>
<keyword evidence="12" id="KW-1185">Reference proteome</keyword>
<keyword evidence="8 9" id="KW-0560">Oxidoreductase</keyword>
<dbReference type="PANTHER" id="PTHR48109">
    <property type="entry name" value="DIHYDROOROTATE DEHYDROGENASE (QUINONE), MITOCHONDRIAL-RELATED"/>
    <property type="match status" value="1"/>
</dbReference>
<name>A0A977KA47_9CREN</name>
<evidence type="ECO:0000256" key="6">
    <source>
        <dbReference type="ARBA" id="ARBA00022643"/>
    </source>
</evidence>
<evidence type="ECO:0000256" key="4">
    <source>
        <dbReference type="ARBA" id="ARBA00022490"/>
    </source>
</evidence>
<feature type="domain" description="Dihydroorotate dehydrogenase catalytic" evidence="10">
    <location>
        <begin position="3"/>
        <end position="280"/>
    </location>
</feature>
<feature type="binding site" evidence="9">
    <location>
        <position position="162"/>
    </location>
    <ligand>
        <name>FMN</name>
        <dbReference type="ChEBI" id="CHEBI:58210"/>
    </ligand>
</feature>
<dbReference type="CDD" id="cd04740">
    <property type="entry name" value="DHOD_1B_like"/>
    <property type="match status" value="1"/>
</dbReference>
<dbReference type="AlphaFoldDB" id="A0A977KA47"/>
<feature type="binding site" evidence="9">
    <location>
        <position position="187"/>
    </location>
    <ligand>
        <name>FMN</name>
        <dbReference type="ChEBI" id="CHEBI:58210"/>
    </ligand>
</feature>
<dbReference type="HAMAP" id="MF_00224">
    <property type="entry name" value="DHO_dh_type1"/>
    <property type="match status" value="1"/>
</dbReference>
<dbReference type="PIRSF" id="PIRSF000164">
    <property type="entry name" value="DHO_oxidase"/>
    <property type="match status" value="1"/>
</dbReference>
<evidence type="ECO:0000256" key="1">
    <source>
        <dbReference type="ARBA" id="ARBA00004496"/>
    </source>
</evidence>
<dbReference type="InterPro" id="IPR049622">
    <property type="entry name" value="Dihydroorotate_DH_I"/>
</dbReference>
<evidence type="ECO:0000256" key="9">
    <source>
        <dbReference type="HAMAP-Rule" id="MF_00224"/>
    </source>
</evidence>
<feature type="binding site" evidence="9">
    <location>
        <position position="124"/>
    </location>
    <ligand>
        <name>substrate</name>
    </ligand>
</feature>
<feature type="binding site" evidence="9">
    <location>
        <begin position="188"/>
        <end position="189"/>
    </location>
    <ligand>
        <name>substrate</name>
    </ligand>
</feature>
<comment type="function">
    <text evidence="9">Catalyzes the conversion of dihydroorotate to orotate.</text>
</comment>
<dbReference type="KEGG" id="ipc:IPA_08980"/>
<dbReference type="EMBL" id="CP006868">
    <property type="protein sequence ID" value="UXD21867.1"/>
    <property type="molecule type" value="Genomic_DNA"/>
</dbReference>
<gene>
    <name evidence="9" type="primary">pyrD</name>
    <name evidence="11" type="ORF">IPA_08980</name>
</gene>
<feature type="binding site" evidence="9">
    <location>
        <position position="124"/>
    </location>
    <ligand>
        <name>FMN</name>
        <dbReference type="ChEBI" id="CHEBI:58210"/>
    </ligand>
</feature>
<dbReference type="Proteomes" id="UP001063698">
    <property type="component" value="Chromosome"/>
</dbReference>
<dbReference type="InterPro" id="IPR033888">
    <property type="entry name" value="DHOD_1B"/>
</dbReference>